<keyword evidence="1" id="KW-1133">Transmembrane helix</keyword>
<dbReference type="Proteomes" id="UP001516023">
    <property type="component" value="Unassembled WGS sequence"/>
</dbReference>
<feature type="transmembrane region" description="Helical" evidence="1">
    <location>
        <begin position="112"/>
        <end position="129"/>
    </location>
</feature>
<evidence type="ECO:0000256" key="1">
    <source>
        <dbReference type="SAM" id="Phobius"/>
    </source>
</evidence>
<dbReference type="AlphaFoldDB" id="A0ABD3PND7"/>
<name>A0ABD3PND7_9STRA</name>
<reference evidence="2 3" key="1">
    <citation type="journal article" date="2020" name="G3 (Bethesda)">
        <title>Improved Reference Genome for Cyclotella cryptica CCMP332, a Model for Cell Wall Morphogenesis, Salinity Adaptation, and Lipid Production in Diatoms (Bacillariophyta).</title>
        <authorList>
            <person name="Roberts W.R."/>
            <person name="Downey K.M."/>
            <person name="Ruck E.C."/>
            <person name="Traller J.C."/>
            <person name="Alverson A.J."/>
        </authorList>
    </citation>
    <scope>NUCLEOTIDE SEQUENCE [LARGE SCALE GENOMIC DNA]</scope>
    <source>
        <strain evidence="2 3">CCMP332</strain>
    </source>
</reference>
<gene>
    <name evidence="2" type="ORF">HJC23_002635</name>
</gene>
<keyword evidence="1" id="KW-0472">Membrane</keyword>
<keyword evidence="1" id="KW-0812">Transmembrane</keyword>
<comment type="caution">
    <text evidence="2">The sequence shown here is derived from an EMBL/GenBank/DDBJ whole genome shotgun (WGS) entry which is preliminary data.</text>
</comment>
<keyword evidence="3" id="KW-1185">Reference proteome</keyword>
<protein>
    <submittedName>
        <fullName evidence="2">Uncharacterized protein</fullName>
    </submittedName>
</protein>
<proteinExistence type="predicted"/>
<dbReference type="EMBL" id="JABMIG020000150">
    <property type="protein sequence ID" value="KAL3788881.1"/>
    <property type="molecule type" value="Genomic_DNA"/>
</dbReference>
<sequence>MAYTKSKHVPGRAKHRINKAGESTILSKHFDQLREINEDNQPYQNIPWDVNKSFEAVDLYEIAVMALFVLPQVVYVYPILFILLLPPVGLNLLYISWVVPEKCDVIPRNTKFRCLCIVQAVLCFPALVVASSSLAVSRFAMLFFGIVYCMWEEGAWQRYQHNLKIIEPYCHGPLVLSYFSDCVAGVAAMVHRRGLLEFTSSFSLSEFIHSYGKQCFCPADDHVLFNTPVFIINPWIKYWITGNIYLTNLSERFVTQIGSAETMTMDQMCRRVRNYISRAKSLDATRRYISSAFFCPHFQYPPPRENRFFAVGLEHSTIAAFVHATHFQAAPDCIERSISLSYPTCISPTAEVPIYRVVLWFNNPYHIYTGVVEANISKGKQPEHPMWLISSHNRLAADPRIMLSTGWIDTFFEGFLPHMSHYIRSVQHQM</sequence>
<feature type="transmembrane region" description="Helical" evidence="1">
    <location>
        <begin position="75"/>
        <end position="100"/>
    </location>
</feature>
<organism evidence="2 3">
    <name type="scientific">Cyclotella cryptica</name>
    <dbReference type="NCBI Taxonomy" id="29204"/>
    <lineage>
        <taxon>Eukaryota</taxon>
        <taxon>Sar</taxon>
        <taxon>Stramenopiles</taxon>
        <taxon>Ochrophyta</taxon>
        <taxon>Bacillariophyta</taxon>
        <taxon>Coscinodiscophyceae</taxon>
        <taxon>Thalassiosirophycidae</taxon>
        <taxon>Stephanodiscales</taxon>
        <taxon>Stephanodiscaceae</taxon>
        <taxon>Cyclotella</taxon>
    </lineage>
</organism>
<evidence type="ECO:0000313" key="3">
    <source>
        <dbReference type="Proteomes" id="UP001516023"/>
    </source>
</evidence>
<evidence type="ECO:0000313" key="2">
    <source>
        <dbReference type="EMBL" id="KAL3788881.1"/>
    </source>
</evidence>
<accession>A0ABD3PND7</accession>